<dbReference type="Proteomes" id="UP000886824">
    <property type="component" value="Unassembled WGS sequence"/>
</dbReference>
<keyword evidence="2" id="KW-0812">Transmembrane</keyword>
<evidence type="ECO:0000256" key="2">
    <source>
        <dbReference type="SAM" id="Phobius"/>
    </source>
</evidence>
<dbReference type="EMBL" id="DXCX01000014">
    <property type="protein sequence ID" value="HIY72533.1"/>
    <property type="molecule type" value="Genomic_DNA"/>
</dbReference>
<evidence type="ECO:0000313" key="5">
    <source>
        <dbReference type="Proteomes" id="UP000886824"/>
    </source>
</evidence>
<name>A0A9D1Z357_9FIRM</name>
<proteinExistence type="predicted"/>
<accession>A0A9D1Z357</accession>
<feature type="transmembrane region" description="Helical" evidence="2">
    <location>
        <begin position="39"/>
        <end position="60"/>
    </location>
</feature>
<comment type="caution">
    <text evidence="4">The sequence shown here is derived from an EMBL/GenBank/DDBJ whole genome shotgun (WGS) entry which is preliminary data.</text>
</comment>
<dbReference type="Pfam" id="PF23750">
    <property type="entry name" value="RsgI_M"/>
    <property type="match status" value="1"/>
</dbReference>
<keyword evidence="2" id="KW-1133">Transmembrane helix</keyword>
<evidence type="ECO:0000259" key="3">
    <source>
        <dbReference type="Pfam" id="PF23750"/>
    </source>
</evidence>
<organism evidence="4 5">
    <name type="scientific">Candidatus Intestinimonas merdavium</name>
    <dbReference type="NCBI Taxonomy" id="2838622"/>
    <lineage>
        <taxon>Bacteria</taxon>
        <taxon>Bacillati</taxon>
        <taxon>Bacillota</taxon>
        <taxon>Clostridia</taxon>
        <taxon>Eubacteriales</taxon>
        <taxon>Intestinimonas</taxon>
    </lineage>
</organism>
<gene>
    <name evidence="4" type="ORF">H9826_00975</name>
</gene>
<keyword evidence="2" id="KW-0472">Membrane</keyword>
<dbReference type="InterPro" id="IPR055431">
    <property type="entry name" value="RsgI_M"/>
</dbReference>
<evidence type="ECO:0000313" key="4">
    <source>
        <dbReference type="EMBL" id="HIY72533.1"/>
    </source>
</evidence>
<feature type="compositionally biased region" description="Gly residues" evidence="1">
    <location>
        <begin position="217"/>
        <end position="226"/>
    </location>
</feature>
<sequence length="253" mass="26098">MDERLRRAFDAVRADADLKNKTSDALERRRTRFAPRRRPMAAAFAALALVILTAAGGLAYTTPAAAVSVDADTSVELAVNAFGRVVGVRCYDDTAQALVDATPVLHQDWTQAAAALSDALSEEGVTVTVSADSGHCERLLSDAGSAGLTCYTLDTDDAQAARDAGLSLGKYRAYLALSALDPSVTQDEAGEMTMGELQQCIDACQGHAYGQQGYGQGSGQGNGYGQTAGETTSSGQGSGSGGRHGAGHGHGHE</sequence>
<reference evidence="4" key="1">
    <citation type="journal article" date="2021" name="PeerJ">
        <title>Extensive microbial diversity within the chicken gut microbiome revealed by metagenomics and culture.</title>
        <authorList>
            <person name="Gilroy R."/>
            <person name="Ravi A."/>
            <person name="Getino M."/>
            <person name="Pursley I."/>
            <person name="Horton D.L."/>
            <person name="Alikhan N.F."/>
            <person name="Baker D."/>
            <person name="Gharbi K."/>
            <person name="Hall N."/>
            <person name="Watson M."/>
            <person name="Adriaenssens E.M."/>
            <person name="Foster-Nyarko E."/>
            <person name="Jarju S."/>
            <person name="Secka A."/>
            <person name="Antonio M."/>
            <person name="Oren A."/>
            <person name="Chaudhuri R.R."/>
            <person name="La Ragione R."/>
            <person name="Hildebrand F."/>
            <person name="Pallen M.J."/>
        </authorList>
    </citation>
    <scope>NUCLEOTIDE SEQUENCE</scope>
    <source>
        <strain evidence="4">CHK33-7979</strain>
    </source>
</reference>
<feature type="region of interest" description="Disordered" evidence="1">
    <location>
        <begin position="217"/>
        <end position="253"/>
    </location>
</feature>
<reference evidence="4" key="2">
    <citation type="submission" date="2021-04" db="EMBL/GenBank/DDBJ databases">
        <authorList>
            <person name="Gilroy R."/>
        </authorList>
    </citation>
    <scope>NUCLEOTIDE SEQUENCE</scope>
    <source>
        <strain evidence="4">CHK33-7979</strain>
    </source>
</reference>
<protein>
    <recommendedName>
        <fullName evidence="3">Anti-sigma factor RsgI-like middle domain-containing protein</fullName>
    </recommendedName>
</protein>
<dbReference type="AlphaFoldDB" id="A0A9D1Z357"/>
<evidence type="ECO:0000256" key="1">
    <source>
        <dbReference type="SAM" id="MobiDB-lite"/>
    </source>
</evidence>
<feature type="domain" description="Anti-sigma factor RsgI-like middle" evidence="3">
    <location>
        <begin position="65"/>
        <end position="175"/>
    </location>
</feature>